<gene>
    <name evidence="2" type="ORF">SNE40_014657</name>
</gene>
<reference evidence="2 3" key="1">
    <citation type="submission" date="2024-01" db="EMBL/GenBank/DDBJ databases">
        <title>The genome of the rayed Mediterranean limpet Patella caerulea (Linnaeus, 1758).</title>
        <authorList>
            <person name="Anh-Thu Weber A."/>
            <person name="Halstead-Nussloch G."/>
        </authorList>
    </citation>
    <scope>NUCLEOTIDE SEQUENCE [LARGE SCALE GENOMIC DNA]</scope>
    <source>
        <strain evidence="2">AATW-2023a</strain>
        <tissue evidence="2">Whole specimen</tissue>
    </source>
</reference>
<protein>
    <submittedName>
        <fullName evidence="2">Uncharacterized protein</fullName>
    </submittedName>
</protein>
<keyword evidence="3" id="KW-1185">Reference proteome</keyword>
<dbReference type="AlphaFoldDB" id="A0AAN8JF52"/>
<organism evidence="2 3">
    <name type="scientific">Patella caerulea</name>
    <name type="common">Rayed Mediterranean limpet</name>
    <dbReference type="NCBI Taxonomy" id="87958"/>
    <lineage>
        <taxon>Eukaryota</taxon>
        <taxon>Metazoa</taxon>
        <taxon>Spiralia</taxon>
        <taxon>Lophotrochozoa</taxon>
        <taxon>Mollusca</taxon>
        <taxon>Gastropoda</taxon>
        <taxon>Patellogastropoda</taxon>
        <taxon>Patelloidea</taxon>
        <taxon>Patellidae</taxon>
        <taxon>Patella</taxon>
    </lineage>
</organism>
<evidence type="ECO:0000313" key="3">
    <source>
        <dbReference type="Proteomes" id="UP001347796"/>
    </source>
</evidence>
<dbReference type="EMBL" id="JAZGQO010000010">
    <property type="protein sequence ID" value="KAK6176357.1"/>
    <property type="molecule type" value="Genomic_DNA"/>
</dbReference>
<keyword evidence="1" id="KW-0732">Signal</keyword>
<evidence type="ECO:0000313" key="2">
    <source>
        <dbReference type="EMBL" id="KAK6176357.1"/>
    </source>
</evidence>
<sequence length="208" mass="24041">MGIFEVLVTVLLLWTGGEGMVPSDMCIEPVIPTPGNFYAIKVSSRFYRRAHPLEVEVYQTIGEKRPIIADVFLHAPETDIQSPGMALDVKTIGYWLGKQPSEYTVVSETISCPYSFWGNDAIVAFNDHELKFNITGNWYPPTSAYDLKQRRHVKFVAYVTPDPDKTRRRWYKAESPIIKNLDYIAIQYHIKKARQQMALFNRQMEQFN</sequence>
<name>A0AAN8JF52_PATCE</name>
<proteinExistence type="predicted"/>
<evidence type="ECO:0000256" key="1">
    <source>
        <dbReference type="SAM" id="SignalP"/>
    </source>
</evidence>
<dbReference type="Proteomes" id="UP001347796">
    <property type="component" value="Unassembled WGS sequence"/>
</dbReference>
<feature type="chain" id="PRO_5042964791" evidence="1">
    <location>
        <begin position="20"/>
        <end position="208"/>
    </location>
</feature>
<comment type="caution">
    <text evidence="2">The sequence shown here is derived from an EMBL/GenBank/DDBJ whole genome shotgun (WGS) entry which is preliminary data.</text>
</comment>
<feature type="signal peptide" evidence="1">
    <location>
        <begin position="1"/>
        <end position="19"/>
    </location>
</feature>
<accession>A0AAN8JF52</accession>